<dbReference type="Pfam" id="PF00953">
    <property type="entry name" value="Glycos_transf_4"/>
    <property type="match status" value="1"/>
</dbReference>
<dbReference type="GO" id="GO:0016780">
    <property type="term" value="F:phosphotransferase activity, for other substituted phosphate groups"/>
    <property type="evidence" value="ECO:0007669"/>
    <property type="project" value="InterPro"/>
</dbReference>
<evidence type="ECO:0000256" key="4">
    <source>
        <dbReference type="ARBA" id="ARBA00022692"/>
    </source>
</evidence>
<protein>
    <submittedName>
        <fullName evidence="9">Undecaprenyl/decaprenyl-phosphate alpha-N-acetylglucosaminyl 1-phosphate transferase</fullName>
    </submittedName>
</protein>
<evidence type="ECO:0000313" key="10">
    <source>
        <dbReference type="Proteomes" id="UP000664332"/>
    </source>
</evidence>
<keyword evidence="5 8" id="KW-1133">Transmembrane helix</keyword>
<feature type="binding site" evidence="7">
    <location>
        <position position="171"/>
    </location>
    <ligand>
        <name>Mg(2+)</name>
        <dbReference type="ChEBI" id="CHEBI:18420"/>
    </ligand>
</feature>
<comment type="caution">
    <text evidence="9">The sequence shown here is derived from an EMBL/GenBank/DDBJ whole genome shotgun (WGS) entry which is preliminary data.</text>
</comment>
<keyword evidence="7" id="KW-0460">Magnesium</keyword>
<dbReference type="GO" id="GO:0071555">
    <property type="term" value="P:cell wall organization"/>
    <property type="evidence" value="ECO:0007669"/>
    <property type="project" value="TreeGrafter"/>
</dbReference>
<dbReference type="AlphaFoldDB" id="A0A939IUH6"/>
<dbReference type="RefSeq" id="WP_207279398.1">
    <property type="nucleotide sequence ID" value="NZ_JAFLEQ010000016.1"/>
</dbReference>
<evidence type="ECO:0000256" key="6">
    <source>
        <dbReference type="ARBA" id="ARBA00023136"/>
    </source>
</evidence>
<dbReference type="InterPro" id="IPR000715">
    <property type="entry name" value="Glycosyl_transferase_4"/>
</dbReference>
<proteinExistence type="predicted"/>
<feature type="transmembrane region" description="Helical" evidence="8">
    <location>
        <begin position="15"/>
        <end position="35"/>
    </location>
</feature>
<comment type="subcellular location">
    <subcellularLocation>
        <location evidence="1">Cell membrane</location>
        <topology evidence="1">Multi-pass membrane protein</topology>
    </subcellularLocation>
</comment>
<keyword evidence="3 9" id="KW-0808">Transferase</keyword>
<evidence type="ECO:0000313" key="9">
    <source>
        <dbReference type="EMBL" id="MBN9644944.1"/>
    </source>
</evidence>
<dbReference type="PANTHER" id="PTHR22926:SF3">
    <property type="entry name" value="UNDECAPRENYL-PHOSPHATE ALPHA-N-ACETYLGLUCOSAMINYL 1-PHOSPHATE TRANSFERASE"/>
    <property type="match status" value="1"/>
</dbReference>
<dbReference type="GO" id="GO:0005886">
    <property type="term" value="C:plasma membrane"/>
    <property type="evidence" value="ECO:0007669"/>
    <property type="project" value="UniProtKB-SubCell"/>
</dbReference>
<organism evidence="9 10">
    <name type="scientific">Corynebacterium mendelii</name>
    <dbReference type="NCBI Taxonomy" id="2765362"/>
    <lineage>
        <taxon>Bacteria</taxon>
        <taxon>Bacillati</taxon>
        <taxon>Actinomycetota</taxon>
        <taxon>Actinomycetes</taxon>
        <taxon>Mycobacteriales</taxon>
        <taxon>Corynebacteriaceae</taxon>
        <taxon>Corynebacterium</taxon>
    </lineage>
</organism>
<sequence>MGTGAAGVPLRELGMVLLVALSVTYLSTGVIRWAVVRSGWIDQPRSRDVHTLPRPRLGGVAMFSGFLAAVYLADQLPALTRGFRPVTPEMDAVVWAGFIIVVVGIIDDLWDLDAVTKLIGQMLAAVVMSGLGLTWTILYWPGGGGTTFILDQFTSTVVTALITVMLINAMNFVDGLDGLAAGIGGIAGLSILLLALIVLHDQGGTVSGYPPAIIAAALVGICAGFLPHNFSPSRIFMGDSGSMLLGLVLAAAATSLTGKINQSLYGPADTLTMLAPILVVFAALSVPLIDLVAAVIRRTLKGQSPFKADAMHLHHRLLAIGHTHRRVVLVIYTWVALFGIGAVFYTIIPRKPYVALFVVAVFMATVVTIGPVLFRTGKNRAAASRAGSRGKSRRSQPRRR</sequence>
<feature type="transmembrane region" description="Helical" evidence="8">
    <location>
        <begin position="242"/>
        <end position="261"/>
    </location>
</feature>
<dbReference type="PANTHER" id="PTHR22926">
    <property type="entry name" value="PHOSPHO-N-ACETYLMURAMOYL-PENTAPEPTIDE-TRANSFERASE"/>
    <property type="match status" value="1"/>
</dbReference>
<comment type="cofactor">
    <cofactor evidence="7">
        <name>Mg(2+)</name>
        <dbReference type="ChEBI" id="CHEBI:18420"/>
    </cofactor>
</comment>
<gene>
    <name evidence="9" type="ORF">JZY06_10025</name>
</gene>
<evidence type="ECO:0000256" key="5">
    <source>
        <dbReference type="ARBA" id="ARBA00022989"/>
    </source>
</evidence>
<feature type="transmembrane region" description="Helical" evidence="8">
    <location>
        <begin position="179"/>
        <end position="200"/>
    </location>
</feature>
<dbReference type="GO" id="GO:0044038">
    <property type="term" value="P:cell wall macromolecule biosynthetic process"/>
    <property type="evidence" value="ECO:0007669"/>
    <property type="project" value="TreeGrafter"/>
</dbReference>
<feature type="transmembrane region" description="Helical" evidence="8">
    <location>
        <begin position="212"/>
        <end position="230"/>
    </location>
</feature>
<reference evidence="9" key="1">
    <citation type="submission" date="2021-03" db="EMBL/GenBank/DDBJ databases">
        <authorList>
            <person name="Sun Q."/>
        </authorList>
    </citation>
    <scope>NUCLEOTIDE SEQUENCE</scope>
    <source>
        <strain evidence="9">CCM 8862</strain>
    </source>
</reference>
<dbReference type="CDD" id="cd06853">
    <property type="entry name" value="GT_WecA_like"/>
    <property type="match status" value="1"/>
</dbReference>
<dbReference type="GO" id="GO:0009103">
    <property type="term" value="P:lipopolysaccharide biosynthetic process"/>
    <property type="evidence" value="ECO:0007669"/>
    <property type="project" value="TreeGrafter"/>
</dbReference>
<evidence type="ECO:0000256" key="8">
    <source>
        <dbReference type="SAM" id="Phobius"/>
    </source>
</evidence>
<feature type="transmembrane region" description="Helical" evidence="8">
    <location>
        <begin position="122"/>
        <end position="142"/>
    </location>
</feature>
<keyword evidence="6 8" id="KW-0472">Membrane</keyword>
<keyword evidence="10" id="KW-1185">Reference proteome</keyword>
<feature type="transmembrane region" description="Helical" evidence="8">
    <location>
        <begin position="93"/>
        <end position="110"/>
    </location>
</feature>
<keyword evidence="2" id="KW-1003">Cell membrane</keyword>
<feature type="transmembrane region" description="Helical" evidence="8">
    <location>
        <begin position="327"/>
        <end position="348"/>
    </location>
</feature>
<name>A0A939IUH6_9CORY</name>
<dbReference type="Proteomes" id="UP000664332">
    <property type="component" value="Unassembled WGS sequence"/>
</dbReference>
<keyword evidence="7" id="KW-0479">Metal-binding</keyword>
<evidence type="ECO:0000256" key="2">
    <source>
        <dbReference type="ARBA" id="ARBA00022475"/>
    </source>
</evidence>
<feature type="transmembrane region" description="Helical" evidence="8">
    <location>
        <begin position="148"/>
        <end position="167"/>
    </location>
</feature>
<dbReference type="EMBL" id="JAFLEQ010000016">
    <property type="protein sequence ID" value="MBN9644944.1"/>
    <property type="molecule type" value="Genomic_DNA"/>
</dbReference>
<evidence type="ECO:0000256" key="1">
    <source>
        <dbReference type="ARBA" id="ARBA00004651"/>
    </source>
</evidence>
<evidence type="ECO:0000256" key="7">
    <source>
        <dbReference type="PIRSR" id="PIRSR600715-1"/>
    </source>
</evidence>
<keyword evidence="4 8" id="KW-0812">Transmembrane</keyword>
<dbReference type="GO" id="GO:0046872">
    <property type="term" value="F:metal ion binding"/>
    <property type="evidence" value="ECO:0007669"/>
    <property type="project" value="UniProtKB-KW"/>
</dbReference>
<evidence type="ECO:0000256" key="3">
    <source>
        <dbReference type="ARBA" id="ARBA00022679"/>
    </source>
</evidence>
<feature type="transmembrane region" description="Helical" evidence="8">
    <location>
        <begin position="354"/>
        <end position="374"/>
    </location>
</feature>
<feature type="transmembrane region" description="Helical" evidence="8">
    <location>
        <begin position="273"/>
        <end position="296"/>
    </location>
</feature>
<accession>A0A939IUH6</accession>
<feature type="binding site" evidence="7">
    <location>
        <position position="239"/>
    </location>
    <ligand>
        <name>Mg(2+)</name>
        <dbReference type="ChEBI" id="CHEBI:18420"/>
    </ligand>
</feature>
<feature type="transmembrane region" description="Helical" evidence="8">
    <location>
        <begin position="56"/>
        <end position="73"/>
    </location>
</feature>